<dbReference type="GO" id="GO:0071949">
    <property type="term" value="F:FAD binding"/>
    <property type="evidence" value="ECO:0007669"/>
    <property type="project" value="InterPro"/>
</dbReference>
<dbReference type="Gene3D" id="2.40.110.10">
    <property type="entry name" value="Butyryl-CoA Dehydrogenase, subunit A, domain 2"/>
    <property type="match status" value="1"/>
</dbReference>
<proteinExistence type="predicted"/>
<dbReference type="InterPro" id="IPR055060">
    <property type="entry name" value="ACOX_C_alpha1"/>
</dbReference>
<dbReference type="SUPFAM" id="SSF56645">
    <property type="entry name" value="Acyl-CoA dehydrogenase NM domain-like"/>
    <property type="match status" value="1"/>
</dbReference>
<dbReference type="AlphaFoldDB" id="A0A6A6E3P9"/>
<evidence type="ECO:0000313" key="4">
    <source>
        <dbReference type="Proteomes" id="UP000800200"/>
    </source>
</evidence>
<dbReference type="GO" id="GO:0003997">
    <property type="term" value="F:acyl-CoA oxidase activity"/>
    <property type="evidence" value="ECO:0007669"/>
    <property type="project" value="InterPro"/>
</dbReference>
<dbReference type="GO" id="GO:0055088">
    <property type="term" value="P:lipid homeostasis"/>
    <property type="evidence" value="ECO:0007669"/>
    <property type="project" value="TreeGrafter"/>
</dbReference>
<dbReference type="OrthoDB" id="538336at2759"/>
<accession>A0A6A6E3P9</accession>
<dbReference type="Pfam" id="PF22924">
    <property type="entry name" value="ACOX_C_alpha1"/>
    <property type="match status" value="1"/>
</dbReference>
<dbReference type="GO" id="GO:0033540">
    <property type="term" value="P:fatty acid beta-oxidation using acyl-CoA oxidase"/>
    <property type="evidence" value="ECO:0007669"/>
    <property type="project" value="TreeGrafter"/>
</dbReference>
<sequence length="494" mass="54733">MSAFIIAAVHLNLCIGTLSNFAKSRPDLSNLLTDLLNFKVCGEFMLTEIGHGLDARNLETMATLLPDRGFDLHTPGAAAAKAMPPTTPLAGVPRVAIVFARLIVGRNDHGIKPFVVWLNDSANMRRGITSRALPTRPGTKPLDHSITSFEHVRLSPEALLGPLSKPKDQRADFFWQIRRVPVGALSLSVMGVSSIKVATKIAATYSQRRLTTATEGVRMPILAFSTQQRPVLQGLVDSFVLEAFARWTIKQFMELSHTQSVRHALATVFKATVMQASRVLHELSERCGWQGLFAYNQISELALTFQGNSIAEGDTLVLCIRLASELLGDKYHLPVSQDLTTNLARHETGLFLEAKEKLADLGGYENHRSQEFNCHLLPRCRPLVEAIGHRMAYEAAKNSGVRSEVLNLFEWLCISADLSWYVESCLITRTEFLNSITEAYNRAFPILLDALNPTAADDYITAPIMTEKSWDNFVKELPSFDYASSRSGGYLSKL</sequence>
<name>A0A6A6E3P9_9PEZI</name>
<dbReference type="EMBL" id="ML994634">
    <property type="protein sequence ID" value="KAF2185372.1"/>
    <property type="molecule type" value="Genomic_DNA"/>
</dbReference>
<organism evidence="3 4">
    <name type="scientific">Zopfia rhizophila CBS 207.26</name>
    <dbReference type="NCBI Taxonomy" id="1314779"/>
    <lineage>
        <taxon>Eukaryota</taxon>
        <taxon>Fungi</taxon>
        <taxon>Dikarya</taxon>
        <taxon>Ascomycota</taxon>
        <taxon>Pezizomycotina</taxon>
        <taxon>Dothideomycetes</taxon>
        <taxon>Dothideomycetes incertae sedis</taxon>
        <taxon>Zopfiaceae</taxon>
        <taxon>Zopfia</taxon>
    </lineage>
</organism>
<feature type="domain" description="Acyl-CoA oxidase C-alpha1" evidence="2">
    <location>
        <begin position="193"/>
        <end position="326"/>
    </location>
</feature>
<dbReference type="InterPro" id="IPR036250">
    <property type="entry name" value="AcylCo_DH-like_C"/>
</dbReference>
<gene>
    <name evidence="3" type="ORF">K469DRAFT_726862</name>
</gene>
<dbReference type="InterPro" id="IPR012258">
    <property type="entry name" value="Acyl-CoA_oxidase"/>
</dbReference>
<dbReference type="InterPro" id="IPR046373">
    <property type="entry name" value="Acyl-CoA_Oxase/DH_mid-dom_sf"/>
</dbReference>
<evidence type="ECO:0000259" key="2">
    <source>
        <dbReference type="Pfam" id="PF22924"/>
    </source>
</evidence>
<dbReference type="GO" id="GO:0005777">
    <property type="term" value="C:peroxisome"/>
    <property type="evidence" value="ECO:0007669"/>
    <property type="project" value="InterPro"/>
</dbReference>
<dbReference type="PANTHER" id="PTHR10909:SF382">
    <property type="entry name" value="ACYL-COENZYME A OXIDASE"/>
    <property type="match status" value="1"/>
</dbReference>
<dbReference type="PANTHER" id="PTHR10909">
    <property type="entry name" value="ELECTRON TRANSPORT OXIDOREDUCTASE"/>
    <property type="match status" value="1"/>
</dbReference>
<keyword evidence="1" id="KW-0732">Signal</keyword>
<dbReference type="Gene3D" id="1.20.140.10">
    <property type="entry name" value="Butyryl-CoA Dehydrogenase, subunit A, domain 3"/>
    <property type="match status" value="1"/>
</dbReference>
<dbReference type="GO" id="GO:0005504">
    <property type="term" value="F:fatty acid binding"/>
    <property type="evidence" value="ECO:0007669"/>
    <property type="project" value="TreeGrafter"/>
</dbReference>
<keyword evidence="4" id="KW-1185">Reference proteome</keyword>
<reference evidence="3" key="1">
    <citation type="journal article" date="2020" name="Stud. Mycol.">
        <title>101 Dothideomycetes genomes: a test case for predicting lifestyles and emergence of pathogens.</title>
        <authorList>
            <person name="Haridas S."/>
            <person name="Albert R."/>
            <person name="Binder M."/>
            <person name="Bloem J."/>
            <person name="Labutti K."/>
            <person name="Salamov A."/>
            <person name="Andreopoulos B."/>
            <person name="Baker S."/>
            <person name="Barry K."/>
            <person name="Bills G."/>
            <person name="Bluhm B."/>
            <person name="Cannon C."/>
            <person name="Castanera R."/>
            <person name="Culley D."/>
            <person name="Daum C."/>
            <person name="Ezra D."/>
            <person name="Gonzalez J."/>
            <person name="Henrissat B."/>
            <person name="Kuo A."/>
            <person name="Liang C."/>
            <person name="Lipzen A."/>
            <person name="Lutzoni F."/>
            <person name="Magnuson J."/>
            <person name="Mondo S."/>
            <person name="Nolan M."/>
            <person name="Ohm R."/>
            <person name="Pangilinan J."/>
            <person name="Park H.-J."/>
            <person name="Ramirez L."/>
            <person name="Alfaro M."/>
            <person name="Sun H."/>
            <person name="Tritt A."/>
            <person name="Yoshinaga Y."/>
            <person name="Zwiers L.-H."/>
            <person name="Turgeon B."/>
            <person name="Goodwin S."/>
            <person name="Spatafora J."/>
            <person name="Crous P."/>
            <person name="Grigoriev I."/>
        </authorList>
    </citation>
    <scope>NUCLEOTIDE SEQUENCE</scope>
    <source>
        <strain evidence="3">CBS 207.26</strain>
    </source>
</reference>
<evidence type="ECO:0000256" key="1">
    <source>
        <dbReference type="SAM" id="SignalP"/>
    </source>
</evidence>
<dbReference type="InterPro" id="IPR009100">
    <property type="entry name" value="AcylCoA_DH/oxidase_NM_dom_sf"/>
</dbReference>
<feature type="chain" id="PRO_5025506444" evidence="1">
    <location>
        <begin position="25"/>
        <end position="494"/>
    </location>
</feature>
<protein>
    <submittedName>
        <fullName evidence="3">Putative acyl-CoA oxidase</fullName>
    </submittedName>
</protein>
<dbReference type="SUPFAM" id="SSF47203">
    <property type="entry name" value="Acyl-CoA dehydrogenase C-terminal domain-like"/>
    <property type="match status" value="1"/>
</dbReference>
<dbReference type="Proteomes" id="UP000800200">
    <property type="component" value="Unassembled WGS sequence"/>
</dbReference>
<evidence type="ECO:0000313" key="3">
    <source>
        <dbReference type="EMBL" id="KAF2185372.1"/>
    </source>
</evidence>
<feature type="signal peptide" evidence="1">
    <location>
        <begin position="1"/>
        <end position="24"/>
    </location>
</feature>